<dbReference type="EnsemblMetazoa" id="ADIR000986-RA">
    <property type="protein sequence ID" value="ADIR000986-PA"/>
    <property type="gene ID" value="ADIR000986"/>
</dbReference>
<evidence type="ECO:0000256" key="5">
    <source>
        <dbReference type="ARBA" id="ARBA00023242"/>
    </source>
</evidence>
<dbReference type="Proteomes" id="UP000075884">
    <property type="component" value="Unassembled WGS sequence"/>
</dbReference>
<evidence type="ECO:0000259" key="7">
    <source>
        <dbReference type="PROSITE" id="PS50888"/>
    </source>
</evidence>
<sequence length="172" mass="18623">MASPAVQRLCSEGAPVGERQYRRDRAPVNVSAPRMSRNRRSTSSTSTTSGESGGGGKDPQLTFDQRLQANARERYRTHSVNAAFSNLRQLIPTEPRNRKLSKIETLRLAKSYISHLIAVLVTGNGQRPCVATINPPDEGAGAPGPEEHGGATSPAPPYRQSICTFCVTFDKC</sequence>
<evidence type="ECO:0000256" key="2">
    <source>
        <dbReference type="ARBA" id="ARBA00023015"/>
    </source>
</evidence>
<dbReference type="GO" id="GO:0005634">
    <property type="term" value="C:nucleus"/>
    <property type="evidence" value="ECO:0007669"/>
    <property type="project" value="UniProtKB-SubCell"/>
</dbReference>
<dbReference type="InterPro" id="IPR050283">
    <property type="entry name" value="E-box_TF_Regulators"/>
</dbReference>
<name>A0A182N031_9DIPT</name>
<reference evidence="9" key="1">
    <citation type="submission" date="2013-03" db="EMBL/GenBank/DDBJ databases">
        <title>The Genome Sequence of Anopheles dirus WRAIR2.</title>
        <authorList>
            <consortium name="The Broad Institute Genomics Platform"/>
            <person name="Neafsey D.E."/>
            <person name="Walton C."/>
            <person name="Walker B."/>
            <person name="Young S.K."/>
            <person name="Zeng Q."/>
            <person name="Gargeya S."/>
            <person name="Fitzgerald M."/>
            <person name="Haas B."/>
            <person name="Abouelleil A."/>
            <person name="Allen A.W."/>
            <person name="Alvarado L."/>
            <person name="Arachchi H.M."/>
            <person name="Berlin A.M."/>
            <person name="Chapman S.B."/>
            <person name="Gainer-Dewar J."/>
            <person name="Goldberg J."/>
            <person name="Griggs A."/>
            <person name="Gujja S."/>
            <person name="Hansen M."/>
            <person name="Howarth C."/>
            <person name="Imamovic A."/>
            <person name="Ireland A."/>
            <person name="Larimer J."/>
            <person name="McCowan C."/>
            <person name="Murphy C."/>
            <person name="Pearson M."/>
            <person name="Poon T.W."/>
            <person name="Priest M."/>
            <person name="Roberts A."/>
            <person name="Saif S."/>
            <person name="Shea T."/>
            <person name="Sisk P."/>
            <person name="Sykes S."/>
            <person name="Wortman J."/>
            <person name="Nusbaum C."/>
            <person name="Birren B."/>
        </authorList>
    </citation>
    <scope>NUCLEOTIDE SEQUENCE [LARGE SCALE GENOMIC DNA]</scope>
    <source>
        <strain evidence="9">WRAIR2</strain>
    </source>
</reference>
<evidence type="ECO:0000256" key="6">
    <source>
        <dbReference type="SAM" id="MobiDB-lite"/>
    </source>
</evidence>
<dbReference type="InterPro" id="IPR011598">
    <property type="entry name" value="bHLH_dom"/>
</dbReference>
<dbReference type="AlphaFoldDB" id="A0A182N031"/>
<dbReference type="InterPro" id="IPR036638">
    <property type="entry name" value="HLH_DNA-bd_sf"/>
</dbReference>
<keyword evidence="4" id="KW-0804">Transcription</keyword>
<dbReference type="STRING" id="7168.A0A182N031"/>
<dbReference type="GO" id="GO:0000981">
    <property type="term" value="F:DNA-binding transcription factor activity, RNA polymerase II-specific"/>
    <property type="evidence" value="ECO:0007669"/>
    <property type="project" value="TreeGrafter"/>
</dbReference>
<evidence type="ECO:0000256" key="4">
    <source>
        <dbReference type="ARBA" id="ARBA00023163"/>
    </source>
</evidence>
<evidence type="ECO:0000256" key="1">
    <source>
        <dbReference type="ARBA" id="ARBA00004123"/>
    </source>
</evidence>
<dbReference type="Pfam" id="PF00010">
    <property type="entry name" value="HLH"/>
    <property type="match status" value="1"/>
</dbReference>
<evidence type="ECO:0000313" key="8">
    <source>
        <dbReference type="EnsemblMetazoa" id="ADIR000986-PA"/>
    </source>
</evidence>
<dbReference type="SMART" id="SM00353">
    <property type="entry name" value="HLH"/>
    <property type="match status" value="1"/>
</dbReference>
<dbReference type="FunFam" id="4.10.280.10:FF:000010">
    <property type="entry name" value="Scleraxis bHLH transcription factor"/>
    <property type="match status" value="1"/>
</dbReference>
<dbReference type="SUPFAM" id="SSF47459">
    <property type="entry name" value="HLH, helix-loop-helix DNA-binding domain"/>
    <property type="match status" value="1"/>
</dbReference>
<feature type="region of interest" description="Disordered" evidence="6">
    <location>
        <begin position="1"/>
        <end position="62"/>
    </location>
</feature>
<dbReference type="GO" id="GO:0046983">
    <property type="term" value="F:protein dimerization activity"/>
    <property type="evidence" value="ECO:0007669"/>
    <property type="project" value="InterPro"/>
</dbReference>
<protein>
    <recommendedName>
        <fullName evidence="7">BHLH domain-containing protein</fullName>
    </recommendedName>
</protein>
<accession>A0A182N031</accession>
<dbReference type="PANTHER" id="PTHR23349">
    <property type="entry name" value="BASIC HELIX-LOOP-HELIX TRANSCRIPTION FACTOR, TWIST"/>
    <property type="match status" value="1"/>
</dbReference>
<dbReference type="Gene3D" id="4.10.280.10">
    <property type="entry name" value="Helix-loop-helix DNA-binding domain"/>
    <property type="match status" value="1"/>
</dbReference>
<evidence type="ECO:0000313" key="9">
    <source>
        <dbReference type="Proteomes" id="UP000075884"/>
    </source>
</evidence>
<evidence type="ECO:0000256" key="3">
    <source>
        <dbReference type="ARBA" id="ARBA00023125"/>
    </source>
</evidence>
<reference evidence="8" key="2">
    <citation type="submission" date="2020-05" db="UniProtKB">
        <authorList>
            <consortium name="EnsemblMetazoa"/>
        </authorList>
    </citation>
    <scope>IDENTIFICATION</scope>
    <source>
        <strain evidence="8">WRAIR2</strain>
    </source>
</reference>
<keyword evidence="2" id="KW-0805">Transcription regulation</keyword>
<feature type="compositionally biased region" description="Low complexity" evidence="6">
    <location>
        <begin position="41"/>
        <end position="50"/>
    </location>
</feature>
<keyword evidence="3" id="KW-0238">DNA-binding</keyword>
<dbReference type="GO" id="GO:0032502">
    <property type="term" value="P:developmental process"/>
    <property type="evidence" value="ECO:0007669"/>
    <property type="project" value="TreeGrafter"/>
</dbReference>
<dbReference type="PANTHER" id="PTHR23349:SF42">
    <property type="entry name" value="BHLH DOMAIN-CONTAINING PROTEIN"/>
    <property type="match status" value="1"/>
</dbReference>
<dbReference type="PROSITE" id="PS50888">
    <property type="entry name" value="BHLH"/>
    <property type="match status" value="1"/>
</dbReference>
<dbReference type="GO" id="GO:0000977">
    <property type="term" value="F:RNA polymerase II transcription regulatory region sequence-specific DNA binding"/>
    <property type="evidence" value="ECO:0007669"/>
    <property type="project" value="TreeGrafter"/>
</dbReference>
<proteinExistence type="predicted"/>
<keyword evidence="9" id="KW-1185">Reference proteome</keyword>
<organism evidence="8 9">
    <name type="scientific">Anopheles dirus</name>
    <dbReference type="NCBI Taxonomy" id="7168"/>
    <lineage>
        <taxon>Eukaryota</taxon>
        <taxon>Metazoa</taxon>
        <taxon>Ecdysozoa</taxon>
        <taxon>Arthropoda</taxon>
        <taxon>Hexapoda</taxon>
        <taxon>Insecta</taxon>
        <taxon>Pterygota</taxon>
        <taxon>Neoptera</taxon>
        <taxon>Endopterygota</taxon>
        <taxon>Diptera</taxon>
        <taxon>Nematocera</taxon>
        <taxon>Culicoidea</taxon>
        <taxon>Culicidae</taxon>
        <taxon>Anophelinae</taxon>
        <taxon>Anopheles</taxon>
    </lineage>
</organism>
<feature type="region of interest" description="Disordered" evidence="6">
    <location>
        <begin position="136"/>
        <end position="155"/>
    </location>
</feature>
<keyword evidence="5" id="KW-0539">Nucleus</keyword>
<feature type="domain" description="BHLH" evidence="7">
    <location>
        <begin position="64"/>
        <end position="116"/>
    </location>
</feature>
<comment type="subcellular location">
    <subcellularLocation>
        <location evidence="1">Nucleus</location>
    </subcellularLocation>
</comment>
<dbReference type="VEuPathDB" id="VectorBase:ADIR000986"/>